<gene>
    <name evidence="1" type="ORF">NPIL_531831</name>
</gene>
<dbReference type="EMBL" id="BMAW01072000">
    <property type="protein sequence ID" value="GFT80774.1"/>
    <property type="molecule type" value="Genomic_DNA"/>
</dbReference>
<feature type="non-terminal residue" evidence="1">
    <location>
        <position position="1"/>
    </location>
</feature>
<evidence type="ECO:0000313" key="1">
    <source>
        <dbReference type="EMBL" id="GFT80774.1"/>
    </source>
</evidence>
<organism evidence="1 2">
    <name type="scientific">Nephila pilipes</name>
    <name type="common">Giant wood spider</name>
    <name type="synonym">Nephila maculata</name>
    <dbReference type="NCBI Taxonomy" id="299642"/>
    <lineage>
        <taxon>Eukaryota</taxon>
        <taxon>Metazoa</taxon>
        <taxon>Ecdysozoa</taxon>
        <taxon>Arthropoda</taxon>
        <taxon>Chelicerata</taxon>
        <taxon>Arachnida</taxon>
        <taxon>Araneae</taxon>
        <taxon>Araneomorphae</taxon>
        <taxon>Entelegynae</taxon>
        <taxon>Araneoidea</taxon>
        <taxon>Nephilidae</taxon>
        <taxon>Nephila</taxon>
    </lineage>
</organism>
<dbReference type="Proteomes" id="UP000887013">
    <property type="component" value="Unassembled WGS sequence"/>
</dbReference>
<evidence type="ECO:0000313" key="2">
    <source>
        <dbReference type="Proteomes" id="UP000887013"/>
    </source>
</evidence>
<name>A0A8X6PQV1_NEPPI</name>
<dbReference type="AlphaFoldDB" id="A0A8X6PQV1"/>
<sequence length="69" mass="7585">CCASFSYVLWTNDTWAGTYSPSIPKISFSHKLMGEVSVDQFLTGPISLVGSGFEPPLENQGLQNQYPEL</sequence>
<comment type="caution">
    <text evidence="1">The sequence shown here is derived from an EMBL/GenBank/DDBJ whole genome shotgun (WGS) entry which is preliminary data.</text>
</comment>
<accession>A0A8X6PQV1</accession>
<protein>
    <submittedName>
        <fullName evidence="1">Uncharacterized protein</fullName>
    </submittedName>
</protein>
<proteinExistence type="predicted"/>
<reference evidence="1" key="1">
    <citation type="submission" date="2020-08" db="EMBL/GenBank/DDBJ databases">
        <title>Multicomponent nature underlies the extraordinary mechanical properties of spider dragline silk.</title>
        <authorList>
            <person name="Kono N."/>
            <person name="Nakamura H."/>
            <person name="Mori M."/>
            <person name="Yoshida Y."/>
            <person name="Ohtoshi R."/>
            <person name="Malay A.D."/>
            <person name="Moran D.A.P."/>
            <person name="Tomita M."/>
            <person name="Numata K."/>
            <person name="Arakawa K."/>
        </authorList>
    </citation>
    <scope>NUCLEOTIDE SEQUENCE</scope>
</reference>
<keyword evidence="2" id="KW-1185">Reference proteome</keyword>